<reference evidence="1 2" key="2">
    <citation type="submission" date="2018-11" db="EMBL/GenBank/DDBJ databases">
        <authorList>
            <consortium name="Pathogen Informatics"/>
        </authorList>
    </citation>
    <scope>NUCLEOTIDE SEQUENCE [LARGE SCALE GENOMIC DNA]</scope>
</reference>
<reference evidence="3" key="1">
    <citation type="submission" date="2017-02" db="UniProtKB">
        <authorList>
            <consortium name="WormBaseParasite"/>
        </authorList>
    </citation>
    <scope>IDENTIFICATION</scope>
</reference>
<organism evidence="3">
    <name type="scientific">Taenia asiatica</name>
    <name type="common">Asian tapeworm</name>
    <dbReference type="NCBI Taxonomy" id="60517"/>
    <lineage>
        <taxon>Eukaryota</taxon>
        <taxon>Metazoa</taxon>
        <taxon>Spiralia</taxon>
        <taxon>Lophotrochozoa</taxon>
        <taxon>Platyhelminthes</taxon>
        <taxon>Cestoda</taxon>
        <taxon>Eucestoda</taxon>
        <taxon>Cyclophyllidea</taxon>
        <taxon>Taeniidae</taxon>
        <taxon>Taenia</taxon>
    </lineage>
</organism>
<keyword evidence="2" id="KW-1185">Reference proteome</keyword>
<gene>
    <name evidence="1" type="ORF">TASK_LOCUS9795</name>
</gene>
<dbReference type="STRING" id="60517.A0A0R3WG01"/>
<sequence length="88" mass="9798">MRIGEQPQQWCIPIIVCTVEDSERLLLRKVVDIPSSASNPWEVICSQYHPVSSHGIRLKPNAVGFYSVLYEPAIMNTIMEAISSGTVP</sequence>
<evidence type="ECO:0000313" key="2">
    <source>
        <dbReference type="Proteomes" id="UP000282613"/>
    </source>
</evidence>
<evidence type="ECO:0000313" key="1">
    <source>
        <dbReference type="EMBL" id="VDK45600.1"/>
    </source>
</evidence>
<evidence type="ECO:0000313" key="3">
    <source>
        <dbReference type="WBParaSite" id="TASK_0000979401-mRNA-1"/>
    </source>
</evidence>
<accession>A0A0R3WG01</accession>
<name>A0A0R3WG01_TAEAS</name>
<dbReference type="EMBL" id="UYRS01019482">
    <property type="protein sequence ID" value="VDK45600.1"/>
    <property type="molecule type" value="Genomic_DNA"/>
</dbReference>
<protein>
    <submittedName>
        <fullName evidence="3">Reverse transcriptase</fullName>
    </submittedName>
</protein>
<proteinExistence type="predicted"/>
<dbReference type="AlphaFoldDB" id="A0A0R3WG01"/>
<dbReference type="Proteomes" id="UP000282613">
    <property type="component" value="Unassembled WGS sequence"/>
</dbReference>
<dbReference type="WBParaSite" id="TASK_0000979401-mRNA-1">
    <property type="protein sequence ID" value="TASK_0000979401-mRNA-1"/>
    <property type="gene ID" value="TASK_0000979401"/>
</dbReference>